<feature type="region of interest" description="Disordered" evidence="1">
    <location>
        <begin position="10"/>
        <end position="33"/>
    </location>
</feature>
<accession>A0A4C1XLX7</accession>
<dbReference type="AlphaFoldDB" id="A0A4C1XLX7"/>
<gene>
    <name evidence="2" type="ORF">EVAR_49559_1</name>
</gene>
<dbReference type="Proteomes" id="UP000299102">
    <property type="component" value="Unassembled WGS sequence"/>
</dbReference>
<sequence length="76" mass="7802">MRAFLFLAKPDSQSVPPRAIDTEQTAGAPGGRGRGACCAPIKSYPNEMATIGFPGVIPSAALSAEGPAARRNSSRT</sequence>
<keyword evidence="3" id="KW-1185">Reference proteome</keyword>
<evidence type="ECO:0000313" key="2">
    <source>
        <dbReference type="EMBL" id="GBP63504.1"/>
    </source>
</evidence>
<name>A0A4C1XLX7_EUMVA</name>
<comment type="caution">
    <text evidence="2">The sequence shown here is derived from an EMBL/GenBank/DDBJ whole genome shotgun (WGS) entry which is preliminary data.</text>
</comment>
<protein>
    <submittedName>
        <fullName evidence="2">Uncharacterized protein</fullName>
    </submittedName>
</protein>
<proteinExistence type="predicted"/>
<evidence type="ECO:0000256" key="1">
    <source>
        <dbReference type="SAM" id="MobiDB-lite"/>
    </source>
</evidence>
<evidence type="ECO:0000313" key="3">
    <source>
        <dbReference type="Proteomes" id="UP000299102"/>
    </source>
</evidence>
<reference evidence="2 3" key="1">
    <citation type="journal article" date="2019" name="Commun. Biol.">
        <title>The bagworm genome reveals a unique fibroin gene that provides high tensile strength.</title>
        <authorList>
            <person name="Kono N."/>
            <person name="Nakamura H."/>
            <person name="Ohtoshi R."/>
            <person name="Tomita M."/>
            <person name="Numata K."/>
            <person name="Arakawa K."/>
        </authorList>
    </citation>
    <scope>NUCLEOTIDE SEQUENCE [LARGE SCALE GENOMIC DNA]</scope>
</reference>
<dbReference type="EMBL" id="BGZK01000870">
    <property type="protein sequence ID" value="GBP63504.1"/>
    <property type="molecule type" value="Genomic_DNA"/>
</dbReference>
<organism evidence="2 3">
    <name type="scientific">Eumeta variegata</name>
    <name type="common">Bagworm moth</name>
    <name type="synonym">Eumeta japonica</name>
    <dbReference type="NCBI Taxonomy" id="151549"/>
    <lineage>
        <taxon>Eukaryota</taxon>
        <taxon>Metazoa</taxon>
        <taxon>Ecdysozoa</taxon>
        <taxon>Arthropoda</taxon>
        <taxon>Hexapoda</taxon>
        <taxon>Insecta</taxon>
        <taxon>Pterygota</taxon>
        <taxon>Neoptera</taxon>
        <taxon>Endopterygota</taxon>
        <taxon>Lepidoptera</taxon>
        <taxon>Glossata</taxon>
        <taxon>Ditrysia</taxon>
        <taxon>Tineoidea</taxon>
        <taxon>Psychidae</taxon>
        <taxon>Oiketicinae</taxon>
        <taxon>Eumeta</taxon>
    </lineage>
</organism>